<reference evidence="5 6" key="1">
    <citation type="submission" date="2019-03" db="EMBL/GenBank/DDBJ databases">
        <title>Genomic Encyclopedia of Type Strains, Phase IV (KMG-IV): sequencing the most valuable type-strain genomes for metagenomic binning, comparative biology and taxonomic classification.</title>
        <authorList>
            <person name="Goeker M."/>
        </authorList>
    </citation>
    <scope>NUCLEOTIDE SEQUENCE [LARGE SCALE GENOMIC DNA]</scope>
    <source>
        <strain evidence="5 6">DSM 23917</strain>
    </source>
</reference>
<name>A0A4R2LSG0_9BACE</name>
<dbReference type="Pfam" id="PF16344">
    <property type="entry name" value="FecR_C"/>
    <property type="match status" value="1"/>
</dbReference>
<keyword evidence="2" id="KW-0812">Transmembrane</keyword>
<evidence type="ECO:0000313" key="6">
    <source>
        <dbReference type="Proteomes" id="UP000295600"/>
    </source>
</evidence>
<dbReference type="InterPro" id="IPR006860">
    <property type="entry name" value="FecR"/>
</dbReference>
<dbReference type="RefSeq" id="WP_131924823.1">
    <property type="nucleotide sequence ID" value="NZ_SLXB01000001.1"/>
</dbReference>
<dbReference type="Gene3D" id="2.60.120.1440">
    <property type="match status" value="1"/>
</dbReference>
<feature type="transmembrane region" description="Helical" evidence="2">
    <location>
        <begin position="80"/>
        <end position="101"/>
    </location>
</feature>
<protein>
    <submittedName>
        <fullName evidence="5">FecR family protein</fullName>
    </submittedName>
</protein>
<accession>A0A4R2LSG0</accession>
<proteinExistence type="predicted"/>
<evidence type="ECO:0000256" key="2">
    <source>
        <dbReference type="SAM" id="Phobius"/>
    </source>
</evidence>
<dbReference type="PANTHER" id="PTHR30273">
    <property type="entry name" value="PERIPLASMIC SIGNAL SENSOR AND SIGMA FACTOR ACTIVATOR FECR-RELATED"/>
    <property type="match status" value="1"/>
</dbReference>
<dbReference type="EMBL" id="SLXB01000001">
    <property type="protein sequence ID" value="TCO96480.1"/>
    <property type="molecule type" value="Genomic_DNA"/>
</dbReference>
<dbReference type="InterPro" id="IPR012373">
    <property type="entry name" value="Ferrdict_sens_TM"/>
</dbReference>
<keyword evidence="1" id="KW-0175">Coiled coil</keyword>
<dbReference type="InterPro" id="IPR032508">
    <property type="entry name" value="FecR_C"/>
</dbReference>
<feature type="coiled-coil region" evidence="1">
    <location>
        <begin position="1"/>
        <end position="38"/>
    </location>
</feature>
<evidence type="ECO:0000259" key="4">
    <source>
        <dbReference type="Pfam" id="PF16344"/>
    </source>
</evidence>
<dbReference type="Pfam" id="PF04773">
    <property type="entry name" value="FecR"/>
    <property type="match status" value="1"/>
</dbReference>
<evidence type="ECO:0000313" key="5">
    <source>
        <dbReference type="EMBL" id="TCO96480.1"/>
    </source>
</evidence>
<evidence type="ECO:0000259" key="3">
    <source>
        <dbReference type="Pfam" id="PF04773"/>
    </source>
</evidence>
<keyword evidence="2" id="KW-1133">Transmembrane helix</keyword>
<feature type="domain" description="FecR protein" evidence="3">
    <location>
        <begin position="114"/>
        <end position="209"/>
    </location>
</feature>
<comment type="caution">
    <text evidence="5">The sequence shown here is derived from an EMBL/GenBank/DDBJ whole genome shotgun (WGS) entry which is preliminary data.</text>
</comment>
<dbReference type="Gene3D" id="3.55.50.30">
    <property type="match status" value="1"/>
</dbReference>
<keyword evidence="2" id="KW-0472">Membrane</keyword>
<gene>
    <name evidence="5" type="ORF">EV202_101252</name>
</gene>
<dbReference type="AlphaFoldDB" id="A0A4R2LSG0"/>
<sequence length="328" mass="37712">MENLEKKYRQDRLSRKELELLRQQVNSEERQKMEARLLDIWMNEDTENETAVSETEIARMKKAIDHRTERETKPLRRLGIAMKVAAAILIPVLLISTITLYRQNSRLNSKEIIVSTGSNERAHVTLPDGTNVSLNEKSSIHYPAVAFSSGQRHIRFEGEGYFEVKKNSHMPFSIHTCHLEVEVVGTKFNLKARKDEQHAVVTLDEGNVRLTSVLSRQSLAMKPGNKVTLNYQTGNFSLETEPRKETPDWKKRQFVFRNSRLEHVVKVLEKNYAVTIEIAEPARSEDLFTGTITASNLHEALDIVATTYHLIIQYTPKKILLTNKKHQP</sequence>
<dbReference type="PIRSF" id="PIRSF018266">
    <property type="entry name" value="FecR"/>
    <property type="match status" value="1"/>
</dbReference>
<dbReference type="GO" id="GO:0016989">
    <property type="term" value="F:sigma factor antagonist activity"/>
    <property type="evidence" value="ECO:0007669"/>
    <property type="project" value="TreeGrafter"/>
</dbReference>
<dbReference type="Proteomes" id="UP000295600">
    <property type="component" value="Unassembled WGS sequence"/>
</dbReference>
<feature type="domain" description="Protein FecR C-terminal" evidence="4">
    <location>
        <begin position="253"/>
        <end position="319"/>
    </location>
</feature>
<evidence type="ECO:0000256" key="1">
    <source>
        <dbReference type="SAM" id="Coils"/>
    </source>
</evidence>
<dbReference type="PANTHER" id="PTHR30273:SF2">
    <property type="entry name" value="PROTEIN FECR"/>
    <property type="match status" value="1"/>
</dbReference>
<organism evidence="5 6">
    <name type="scientific">Prevotella heparinolytica</name>
    <dbReference type="NCBI Taxonomy" id="28113"/>
    <lineage>
        <taxon>Bacteria</taxon>
        <taxon>Pseudomonadati</taxon>
        <taxon>Bacteroidota</taxon>
        <taxon>Bacteroidia</taxon>
        <taxon>Bacteroidales</taxon>
        <taxon>Bacteroidaceae</taxon>
        <taxon>Bacteroides</taxon>
    </lineage>
</organism>